<dbReference type="InterPro" id="IPR016169">
    <property type="entry name" value="FAD-bd_PCMH_sub2"/>
</dbReference>
<evidence type="ECO:0000256" key="4">
    <source>
        <dbReference type="ARBA" id="ARBA00022827"/>
    </source>
</evidence>
<dbReference type="Gene3D" id="1.10.45.10">
    <property type="entry name" value="Vanillyl-alcohol Oxidase, Chain A, domain 4"/>
    <property type="match status" value="1"/>
</dbReference>
<feature type="compositionally biased region" description="Basic and acidic residues" evidence="6">
    <location>
        <begin position="434"/>
        <end position="447"/>
    </location>
</feature>
<evidence type="ECO:0000256" key="6">
    <source>
        <dbReference type="SAM" id="MobiDB-lite"/>
    </source>
</evidence>
<dbReference type="InterPro" id="IPR016171">
    <property type="entry name" value="Vanillyl_alc_oxidase_C-sub2"/>
</dbReference>
<dbReference type="SUPFAM" id="SSF55103">
    <property type="entry name" value="FAD-linked oxidases, C-terminal domain"/>
    <property type="match status" value="1"/>
</dbReference>
<dbReference type="PANTHER" id="PTHR43716">
    <property type="entry name" value="D-2-HYDROXYGLUTARATE DEHYDROGENASE, MITOCHONDRIAL"/>
    <property type="match status" value="1"/>
</dbReference>
<dbReference type="SUPFAM" id="SSF56176">
    <property type="entry name" value="FAD-binding/transporter-associated domain-like"/>
    <property type="match status" value="1"/>
</dbReference>
<dbReference type="InterPro" id="IPR016166">
    <property type="entry name" value="FAD-bd_PCMH"/>
</dbReference>
<sequence>MDARFLNDWSGVAAGTPSEVHRPTNTDEVAAIVRRCQVQNQRITVQGGMTGLAGGAVPGDGDVVINLERMNRVEEVDALEGVMLVQAGATLQQVQEAAAQHGWMFPLDLGARGSCQVGGNAATNAGGIRVIRYGTMRDAVLGVEAVLADGTVVSSLSRLVKNSTGFDPRFLFIGTEGTLGIITRLTLRLQPPMGELSTAWVTASRFEALPELLRGLKLRLGPSLCAFEFMSGAFVSLAAPLSGQEPPAAASMPWHVLIEASGAPNRSADEELHAALADAMEAGHIDDCALASTIAHRQAFWRLRESIPEVLTHLKPTAALDIGMPWTQTADYMKEVGAALALAQPDAQHLFLGHLGDHNLHLISGPVDAQGLHAVDEIAYRALRGRHGTISAEHGVGRLKKPYLHMTRSPGEIELMRRLKQAMDPAQRLNPGRIFDDDKNGDTRCNAEPRSPP</sequence>
<feature type="region of interest" description="Disordered" evidence="6">
    <location>
        <begin position="426"/>
        <end position="453"/>
    </location>
</feature>
<dbReference type="Gene3D" id="3.30.70.2740">
    <property type="match status" value="1"/>
</dbReference>
<gene>
    <name evidence="8" type="ORF">J2W36_000165</name>
</gene>
<dbReference type="InterPro" id="IPR036318">
    <property type="entry name" value="FAD-bd_PCMH-like_sf"/>
</dbReference>
<dbReference type="Proteomes" id="UP001226867">
    <property type="component" value="Unassembled WGS sequence"/>
</dbReference>
<dbReference type="InterPro" id="IPR004113">
    <property type="entry name" value="FAD-bd_oxidored_4_C"/>
</dbReference>
<evidence type="ECO:0000256" key="3">
    <source>
        <dbReference type="ARBA" id="ARBA00022630"/>
    </source>
</evidence>
<dbReference type="Gene3D" id="3.30.70.2190">
    <property type="match status" value="1"/>
</dbReference>
<organism evidence="8 9">
    <name type="scientific">Variovorax ginsengisoli</name>
    <dbReference type="NCBI Taxonomy" id="363844"/>
    <lineage>
        <taxon>Bacteria</taxon>
        <taxon>Pseudomonadati</taxon>
        <taxon>Pseudomonadota</taxon>
        <taxon>Betaproteobacteria</taxon>
        <taxon>Burkholderiales</taxon>
        <taxon>Comamonadaceae</taxon>
        <taxon>Variovorax</taxon>
    </lineage>
</organism>
<evidence type="ECO:0000256" key="2">
    <source>
        <dbReference type="ARBA" id="ARBA00008000"/>
    </source>
</evidence>
<protein>
    <submittedName>
        <fullName evidence="8">FAD/FMN-containing dehydrogenase</fullName>
    </submittedName>
</protein>
<name>A0ABT9S3K2_9BURK</name>
<dbReference type="InterPro" id="IPR006094">
    <property type="entry name" value="Oxid_FAD_bind_N"/>
</dbReference>
<evidence type="ECO:0000256" key="1">
    <source>
        <dbReference type="ARBA" id="ARBA00001974"/>
    </source>
</evidence>
<comment type="cofactor">
    <cofactor evidence="1">
        <name>FAD</name>
        <dbReference type="ChEBI" id="CHEBI:57692"/>
    </cofactor>
</comment>
<comment type="caution">
    <text evidence="8">The sequence shown here is derived from an EMBL/GenBank/DDBJ whole genome shotgun (WGS) entry which is preliminary data.</text>
</comment>
<evidence type="ECO:0000256" key="5">
    <source>
        <dbReference type="ARBA" id="ARBA00023002"/>
    </source>
</evidence>
<dbReference type="Gene3D" id="3.30.465.10">
    <property type="match status" value="1"/>
</dbReference>
<dbReference type="PANTHER" id="PTHR43716:SF1">
    <property type="entry name" value="D-2-HYDROXYGLUTARATE DEHYDROGENASE, MITOCHONDRIAL"/>
    <property type="match status" value="1"/>
</dbReference>
<dbReference type="InterPro" id="IPR051264">
    <property type="entry name" value="FAD-oxidored/transferase_4"/>
</dbReference>
<dbReference type="InterPro" id="IPR016164">
    <property type="entry name" value="FAD-linked_Oxase-like_C"/>
</dbReference>
<dbReference type="RefSeq" id="WP_307687754.1">
    <property type="nucleotide sequence ID" value="NZ_JAUSRO010000001.1"/>
</dbReference>
<evidence type="ECO:0000313" key="8">
    <source>
        <dbReference type="EMBL" id="MDP9897932.1"/>
    </source>
</evidence>
<dbReference type="Gene3D" id="3.30.43.10">
    <property type="entry name" value="Uridine Diphospho-n-acetylenolpyruvylglucosamine Reductase, domain 2"/>
    <property type="match status" value="1"/>
</dbReference>
<dbReference type="EMBL" id="JAUSRO010000001">
    <property type="protein sequence ID" value="MDP9897932.1"/>
    <property type="molecule type" value="Genomic_DNA"/>
</dbReference>
<proteinExistence type="inferred from homology"/>
<dbReference type="InterPro" id="IPR016167">
    <property type="entry name" value="FAD-bd_PCMH_sub1"/>
</dbReference>
<reference evidence="8 9" key="1">
    <citation type="submission" date="2023-07" db="EMBL/GenBank/DDBJ databases">
        <title>Sorghum-associated microbial communities from plants grown in Nebraska, USA.</title>
        <authorList>
            <person name="Schachtman D."/>
        </authorList>
    </citation>
    <scope>NUCLEOTIDE SEQUENCE [LARGE SCALE GENOMIC DNA]</scope>
    <source>
        <strain evidence="8 9">DS1607</strain>
    </source>
</reference>
<keyword evidence="4" id="KW-0274">FAD</keyword>
<evidence type="ECO:0000259" key="7">
    <source>
        <dbReference type="PROSITE" id="PS51387"/>
    </source>
</evidence>
<keyword evidence="3" id="KW-0285">Flavoprotein</keyword>
<keyword evidence="9" id="KW-1185">Reference proteome</keyword>
<evidence type="ECO:0000313" key="9">
    <source>
        <dbReference type="Proteomes" id="UP001226867"/>
    </source>
</evidence>
<comment type="similarity">
    <text evidence="2">Belongs to the FAD-binding oxidoreductase/transferase type 4 family.</text>
</comment>
<accession>A0ABT9S3K2</accession>
<dbReference type="Pfam" id="PF02913">
    <property type="entry name" value="FAD-oxidase_C"/>
    <property type="match status" value="1"/>
</dbReference>
<dbReference type="PROSITE" id="PS51387">
    <property type="entry name" value="FAD_PCMH"/>
    <property type="match status" value="1"/>
</dbReference>
<feature type="domain" description="FAD-binding PCMH-type" evidence="7">
    <location>
        <begin position="13"/>
        <end position="192"/>
    </location>
</feature>
<dbReference type="Pfam" id="PF01565">
    <property type="entry name" value="FAD_binding_4"/>
    <property type="match status" value="1"/>
</dbReference>
<keyword evidence="5" id="KW-0560">Oxidoreductase</keyword>